<dbReference type="OrthoDB" id="6989968at2"/>
<dbReference type="InterPro" id="IPR012661">
    <property type="entry name" value="CHP02448"/>
</dbReference>
<name>A0A1H6S018_9GAMM</name>
<dbReference type="RefSeq" id="WP_090730243.1">
    <property type="nucleotide sequence ID" value="NZ_FNYO01000012.1"/>
</dbReference>
<feature type="signal peptide" evidence="1">
    <location>
        <begin position="1"/>
        <end position="22"/>
    </location>
</feature>
<evidence type="ECO:0000313" key="4">
    <source>
        <dbReference type="Proteomes" id="UP000199005"/>
    </source>
</evidence>
<reference evidence="4 5" key="1">
    <citation type="submission" date="2016-10" db="EMBL/GenBank/DDBJ databases">
        <authorList>
            <person name="de Groot N.N."/>
        </authorList>
    </citation>
    <scope>NUCLEOTIDE SEQUENCE [LARGE SCALE GENOMIC DNA]</scope>
    <source>
        <strain evidence="3 4">DSM 1041</strain>
        <strain evidence="2 5">DSM 373</strain>
    </source>
</reference>
<dbReference type="Proteomes" id="UP000199250">
    <property type="component" value="Unassembled WGS sequence"/>
</dbReference>
<dbReference type="EMBL" id="FNYQ01000009">
    <property type="protein sequence ID" value="SEI56181.1"/>
    <property type="molecule type" value="Genomic_DNA"/>
</dbReference>
<dbReference type="STRING" id="170623.SAMN04244579_01355"/>
<dbReference type="NCBIfam" id="TIGR02448">
    <property type="entry name" value="conserverd hypothetical protein"/>
    <property type="match status" value="1"/>
</dbReference>
<dbReference type="AlphaFoldDB" id="A0A1H6S018"/>
<evidence type="ECO:0000313" key="2">
    <source>
        <dbReference type="EMBL" id="SEI56181.1"/>
    </source>
</evidence>
<sequence>MKSKLAGLAVILASLPFGAVQARDDGFLRDIISSGLTTASTYLTFKDDKLIVAAQEDAGSFVASDGQIRGPYLEAALQQLRETNPQLQASDMELASAILANQAEAPARFGGH</sequence>
<keyword evidence="1" id="KW-0732">Signal</keyword>
<organism evidence="3 4">
    <name type="scientific">Azotobacter beijerinckii</name>
    <dbReference type="NCBI Taxonomy" id="170623"/>
    <lineage>
        <taxon>Bacteria</taxon>
        <taxon>Pseudomonadati</taxon>
        <taxon>Pseudomonadota</taxon>
        <taxon>Gammaproteobacteria</taxon>
        <taxon>Pseudomonadales</taxon>
        <taxon>Pseudomonadaceae</taxon>
        <taxon>Azotobacter</taxon>
    </lineage>
</organism>
<dbReference type="Proteomes" id="UP000199005">
    <property type="component" value="Unassembled WGS sequence"/>
</dbReference>
<accession>A0A1H6S018</accession>
<feature type="chain" id="PRO_5011394521" evidence="1">
    <location>
        <begin position="23"/>
        <end position="112"/>
    </location>
</feature>
<proteinExistence type="predicted"/>
<evidence type="ECO:0000313" key="5">
    <source>
        <dbReference type="Proteomes" id="UP000199250"/>
    </source>
</evidence>
<dbReference type="Pfam" id="PF09498">
    <property type="entry name" value="DUF2388"/>
    <property type="match status" value="1"/>
</dbReference>
<dbReference type="EMBL" id="FNYO01000012">
    <property type="protein sequence ID" value="SEI61259.1"/>
    <property type="molecule type" value="Genomic_DNA"/>
</dbReference>
<evidence type="ECO:0000256" key="1">
    <source>
        <dbReference type="SAM" id="SignalP"/>
    </source>
</evidence>
<gene>
    <name evidence="2" type="ORF">SAMN04244572_00854</name>
    <name evidence="3" type="ORF">SAMN04244579_01355</name>
</gene>
<evidence type="ECO:0000313" key="3">
    <source>
        <dbReference type="EMBL" id="SEI61259.1"/>
    </source>
</evidence>
<protein>
    <submittedName>
        <fullName evidence="3">Uncharacterized protein</fullName>
    </submittedName>
</protein>